<dbReference type="Proteomes" id="UP000759537">
    <property type="component" value="Unassembled WGS sequence"/>
</dbReference>
<keyword evidence="1" id="KW-0472">Membrane</keyword>
<evidence type="ECO:0000256" key="1">
    <source>
        <dbReference type="SAM" id="Phobius"/>
    </source>
</evidence>
<protein>
    <submittedName>
        <fullName evidence="2">Uncharacterized protein</fullName>
    </submittedName>
</protein>
<keyword evidence="1" id="KW-1133">Transmembrane helix</keyword>
<sequence>MSSGRPLKALSIALPRRLLSNTYRDTPPVTHITMAYGVPPKANDLRKSPGWLLGIHDASAYAPAILLDGDNAVSEGVAPNSLPLVTLSLPLKGILFCLLVTFIVSYTRSPRRRLPPQPRSLPIIGNLFQLADKGGYVRESARNALVSTERRFEGC</sequence>
<feature type="transmembrane region" description="Helical" evidence="1">
    <location>
        <begin position="89"/>
        <end position="107"/>
    </location>
</feature>
<evidence type="ECO:0000313" key="2">
    <source>
        <dbReference type="EMBL" id="KAF8483989.1"/>
    </source>
</evidence>
<reference evidence="2" key="1">
    <citation type="submission" date="2019-10" db="EMBL/GenBank/DDBJ databases">
        <authorList>
            <consortium name="DOE Joint Genome Institute"/>
            <person name="Kuo A."/>
            <person name="Miyauchi S."/>
            <person name="Kiss E."/>
            <person name="Drula E."/>
            <person name="Kohler A."/>
            <person name="Sanchez-Garcia M."/>
            <person name="Andreopoulos B."/>
            <person name="Barry K.W."/>
            <person name="Bonito G."/>
            <person name="Buee M."/>
            <person name="Carver A."/>
            <person name="Chen C."/>
            <person name="Cichocki N."/>
            <person name="Clum A."/>
            <person name="Culley D."/>
            <person name="Crous P.W."/>
            <person name="Fauchery L."/>
            <person name="Girlanda M."/>
            <person name="Hayes R."/>
            <person name="Keri Z."/>
            <person name="LaButti K."/>
            <person name="Lipzen A."/>
            <person name="Lombard V."/>
            <person name="Magnuson J."/>
            <person name="Maillard F."/>
            <person name="Morin E."/>
            <person name="Murat C."/>
            <person name="Nolan M."/>
            <person name="Ohm R."/>
            <person name="Pangilinan J."/>
            <person name="Pereira M."/>
            <person name="Perotto S."/>
            <person name="Peter M."/>
            <person name="Riley R."/>
            <person name="Sitrit Y."/>
            <person name="Stielow B."/>
            <person name="Szollosi G."/>
            <person name="Zifcakova L."/>
            <person name="Stursova M."/>
            <person name="Spatafora J.W."/>
            <person name="Tedersoo L."/>
            <person name="Vaario L.-M."/>
            <person name="Yamada A."/>
            <person name="Yan M."/>
            <person name="Wang P."/>
            <person name="Xu J."/>
            <person name="Bruns T."/>
            <person name="Baldrian P."/>
            <person name="Vilgalys R."/>
            <person name="Henrissat B."/>
            <person name="Grigoriev I.V."/>
            <person name="Hibbett D."/>
            <person name="Nagy L.G."/>
            <person name="Martin F.M."/>
        </authorList>
    </citation>
    <scope>NUCLEOTIDE SEQUENCE</scope>
    <source>
        <strain evidence="2">Prilba</strain>
    </source>
</reference>
<dbReference type="AlphaFoldDB" id="A0A9P5N1R4"/>
<reference evidence="2" key="2">
    <citation type="journal article" date="2020" name="Nat. Commun.">
        <title>Large-scale genome sequencing of mycorrhizal fungi provides insights into the early evolution of symbiotic traits.</title>
        <authorList>
            <person name="Miyauchi S."/>
            <person name="Kiss E."/>
            <person name="Kuo A."/>
            <person name="Drula E."/>
            <person name="Kohler A."/>
            <person name="Sanchez-Garcia M."/>
            <person name="Morin E."/>
            <person name="Andreopoulos B."/>
            <person name="Barry K.W."/>
            <person name="Bonito G."/>
            <person name="Buee M."/>
            <person name="Carver A."/>
            <person name="Chen C."/>
            <person name="Cichocki N."/>
            <person name="Clum A."/>
            <person name="Culley D."/>
            <person name="Crous P.W."/>
            <person name="Fauchery L."/>
            <person name="Girlanda M."/>
            <person name="Hayes R.D."/>
            <person name="Keri Z."/>
            <person name="LaButti K."/>
            <person name="Lipzen A."/>
            <person name="Lombard V."/>
            <person name="Magnuson J."/>
            <person name="Maillard F."/>
            <person name="Murat C."/>
            <person name="Nolan M."/>
            <person name="Ohm R.A."/>
            <person name="Pangilinan J."/>
            <person name="Pereira M.F."/>
            <person name="Perotto S."/>
            <person name="Peter M."/>
            <person name="Pfister S."/>
            <person name="Riley R."/>
            <person name="Sitrit Y."/>
            <person name="Stielow J.B."/>
            <person name="Szollosi G."/>
            <person name="Zifcakova L."/>
            <person name="Stursova M."/>
            <person name="Spatafora J.W."/>
            <person name="Tedersoo L."/>
            <person name="Vaario L.M."/>
            <person name="Yamada A."/>
            <person name="Yan M."/>
            <person name="Wang P."/>
            <person name="Xu J."/>
            <person name="Bruns T."/>
            <person name="Baldrian P."/>
            <person name="Vilgalys R."/>
            <person name="Dunand C."/>
            <person name="Henrissat B."/>
            <person name="Grigoriev I.V."/>
            <person name="Hibbett D."/>
            <person name="Nagy L.G."/>
            <person name="Martin F.M."/>
        </authorList>
    </citation>
    <scope>NUCLEOTIDE SEQUENCE</scope>
    <source>
        <strain evidence="2">Prilba</strain>
    </source>
</reference>
<dbReference type="EMBL" id="WHVB01000004">
    <property type="protein sequence ID" value="KAF8483989.1"/>
    <property type="molecule type" value="Genomic_DNA"/>
</dbReference>
<gene>
    <name evidence="2" type="ORF">DFH94DRAFT_333752</name>
</gene>
<comment type="caution">
    <text evidence="2">The sequence shown here is derived from an EMBL/GenBank/DDBJ whole genome shotgun (WGS) entry which is preliminary data.</text>
</comment>
<keyword evidence="1" id="KW-0812">Transmembrane</keyword>
<accession>A0A9P5N1R4</accession>
<evidence type="ECO:0000313" key="3">
    <source>
        <dbReference type="Proteomes" id="UP000759537"/>
    </source>
</evidence>
<keyword evidence="3" id="KW-1185">Reference proteome</keyword>
<name>A0A9P5N1R4_9AGAM</name>
<proteinExistence type="predicted"/>
<organism evidence="2 3">
    <name type="scientific">Russula ochroleuca</name>
    <dbReference type="NCBI Taxonomy" id="152965"/>
    <lineage>
        <taxon>Eukaryota</taxon>
        <taxon>Fungi</taxon>
        <taxon>Dikarya</taxon>
        <taxon>Basidiomycota</taxon>
        <taxon>Agaricomycotina</taxon>
        <taxon>Agaricomycetes</taxon>
        <taxon>Russulales</taxon>
        <taxon>Russulaceae</taxon>
        <taxon>Russula</taxon>
    </lineage>
</organism>